<evidence type="ECO:0000313" key="7">
    <source>
        <dbReference type="EMBL" id="CAB5154826.1"/>
    </source>
</evidence>
<dbReference type="InterPro" id="IPR026881">
    <property type="entry name" value="WYL_dom"/>
</dbReference>
<dbReference type="PANTHER" id="PTHR34580">
    <property type="match status" value="1"/>
</dbReference>
<evidence type="ECO:0000313" key="5">
    <source>
        <dbReference type="EMBL" id="CAB4917739.1"/>
    </source>
</evidence>
<reference evidence="3" key="1">
    <citation type="submission" date="2020-05" db="EMBL/GenBank/DDBJ databases">
        <authorList>
            <person name="Chiriac C."/>
            <person name="Salcher M."/>
            <person name="Ghai R."/>
            <person name="Kavagutti S V."/>
        </authorList>
    </citation>
    <scope>NUCLEOTIDE SEQUENCE</scope>
</reference>
<dbReference type="AlphaFoldDB" id="A0A6J6QB86"/>
<evidence type="ECO:0000259" key="1">
    <source>
        <dbReference type="Pfam" id="PF13280"/>
    </source>
</evidence>
<sequence length="307" mass="33773">MAKSPQTPLSRTARLLDLVPYLSSHQGIELLTLAQDFDVSQSQMIADLTTLWMCGLPGYTPLELMDLSFDSGFVTIHNAETLARPRTLNDEESIALLLGLDLVIESLPQERTDLKTSAMELVGKLSARTSIPAKLSAIPAMPGSVRSLIESALLKKSALKIVYHSSYSDTISTRLVVPLELRVEGGHEYVWALCHSAHATRVFRLDRIQSAEVAPLPSAQPMDVAHAQGAMIPYTIRIHSRPREVMERFSLDKDSLDQDLQLTSYSREWIRRSVLASAGSVEIVGPDDLAQEVAAAARAILKEYIGK</sequence>
<dbReference type="InterPro" id="IPR051534">
    <property type="entry name" value="CBASS_pafABC_assoc_protein"/>
</dbReference>
<evidence type="ECO:0000313" key="4">
    <source>
        <dbReference type="EMBL" id="CAB4799123.1"/>
    </source>
</evidence>
<gene>
    <name evidence="3" type="ORF">UFOPK2655_00427</name>
    <name evidence="4" type="ORF">UFOPK3077_00402</name>
    <name evidence="5" type="ORF">UFOPK3667_00488</name>
    <name evidence="6" type="ORF">UFOPK3903_00230</name>
    <name evidence="7" type="ORF">UFOPK4444_00901</name>
</gene>
<dbReference type="EMBL" id="CAFBRZ010000049">
    <property type="protein sequence ID" value="CAB5154826.1"/>
    <property type="molecule type" value="Genomic_DNA"/>
</dbReference>
<dbReference type="Pfam" id="PF19187">
    <property type="entry name" value="HTH_PafC"/>
    <property type="match status" value="1"/>
</dbReference>
<evidence type="ECO:0000313" key="3">
    <source>
        <dbReference type="EMBL" id="CAB4706048.1"/>
    </source>
</evidence>
<evidence type="ECO:0000259" key="2">
    <source>
        <dbReference type="Pfam" id="PF19187"/>
    </source>
</evidence>
<organism evidence="3">
    <name type="scientific">freshwater metagenome</name>
    <dbReference type="NCBI Taxonomy" id="449393"/>
    <lineage>
        <taxon>unclassified sequences</taxon>
        <taxon>metagenomes</taxon>
        <taxon>ecological metagenomes</taxon>
    </lineage>
</organism>
<feature type="domain" description="PafC HTH" evidence="2">
    <location>
        <begin position="11"/>
        <end position="113"/>
    </location>
</feature>
<dbReference type="InterPro" id="IPR028349">
    <property type="entry name" value="PafC-like"/>
</dbReference>
<dbReference type="PANTHER" id="PTHR34580:SF1">
    <property type="entry name" value="PROTEIN PAFC"/>
    <property type="match status" value="1"/>
</dbReference>
<dbReference type="EMBL" id="CAEZYE010000015">
    <property type="protein sequence ID" value="CAB4706048.1"/>
    <property type="molecule type" value="Genomic_DNA"/>
</dbReference>
<proteinExistence type="predicted"/>
<dbReference type="EMBL" id="CAFBMU010000003">
    <property type="protein sequence ID" value="CAB4917739.1"/>
    <property type="molecule type" value="Genomic_DNA"/>
</dbReference>
<dbReference type="InterPro" id="IPR043839">
    <property type="entry name" value="PafC_HTH"/>
</dbReference>
<evidence type="ECO:0000313" key="6">
    <source>
        <dbReference type="EMBL" id="CAB4969286.1"/>
    </source>
</evidence>
<dbReference type="EMBL" id="CAFAAS010000003">
    <property type="protein sequence ID" value="CAB4799123.1"/>
    <property type="molecule type" value="Genomic_DNA"/>
</dbReference>
<dbReference type="EMBL" id="CAFBOD010000002">
    <property type="protein sequence ID" value="CAB4969286.1"/>
    <property type="molecule type" value="Genomic_DNA"/>
</dbReference>
<feature type="domain" description="WYL" evidence="1">
    <location>
        <begin position="148"/>
        <end position="213"/>
    </location>
</feature>
<dbReference type="Pfam" id="PF13280">
    <property type="entry name" value="WYL"/>
    <property type="match status" value="1"/>
</dbReference>
<dbReference type="PROSITE" id="PS52050">
    <property type="entry name" value="WYL"/>
    <property type="match status" value="1"/>
</dbReference>
<dbReference type="PIRSF" id="PIRSF016838">
    <property type="entry name" value="PafC"/>
    <property type="match status" value="1"/>
</dbReference>
<protein>
    <submittedName>
        <fullName evidence="3">Unannotated protein</fullName>
    </submittedName>
</protein>
<accession>A0A6J6QB86</accession>
<name>A0A6J6QB86_9ZZZZ</name>